<feature type="compositionally biased region" description="Low complexity" evidence="1">
    <location>
        <begin position="139"/>
        <end position="156"/>
    </location>
</feature>
<evidence type="ECO:0000256" key="1">
    <source>
        <dbReference type="SAM" id="MobiDB-lite"/>
    </source>
</evidence>
<sequence length="156" mass="17787">MMTPDQRYFFDLTGYLHLEGVLQGEELQKVQEAAQRYIDTPPDQVPDGFEINLEREHFNWYLHAFAFDKALEALTMHPVTWPIIKELLDEQPRLLGGNMMVDFHGKPFHPLHAGHEKSLTAEVPGWRRYQVHKGESPATTWCSSSISPTSTPATAA</sequence>
<feature type="region of interest" description="Disordered" evidence="1">
    <location>
        <begin position="137"/>
        <end position="156"/>
    </location>
</feature>
<accession>A0A382PC52</accession>
<dbReference type="EMBL" id="UINC01106371">
    <property type="protein sequence ID" value="SVC70989.1"/>
    <property type="molecule type" value="Genomic_DNA"/>
</dbReference>
<evidence type="ECO:0000313" key="2">
    <source>
        <dbReference type="EMBL" id="SVC70989.1"/>
    </source>
</evidence>
<gene>
    <name evidence="2" type="ORF">METZ01_LOCUS323843</name>
</gene>
<reference evidence="2" key="1">
    <citation type="submission" date="2018-05" db="EMBL/GenBank/DDBJ databases">
        <authorList>
            <person name="Lanie J.A."/>
            <person name="Ng W.-L."/>
            <person name="Kazmierczak K.M."/>
            <person name="Andrzejewski T.M."/>
            <person name="Davidsen T.M."/>
            <person name="Wayne K.J."/>
            <person name="Tettelin H."/>
            <person name="Glass J.I."/>
            <person name="Rusch D."/>
            <person name="Podicherti R."/>
            <person name="Tsui H.-C.T."/>
            <person name="Winkler M.E."/>
        </authorList>
    </citation>
    <scope>NUCLEOTIDE SEQUENCE</scope>
</reference>
<protein>
    <submittedName>
        <fullName evidence="2">Uncharacterized protein</fullName>
    </submittedName>
</protein>
<dbReference type="AlphaFoldDB" id="A0A382PC52"/>
<name>A0A382PC52_9ZZZZ</name>
<organism evidence="2">
    <name type="scientific">marine metagenome</name>
    <dbReference type="NCBI Taxonomy" id="408172"/>
    <lineage>
        <taxon>unclassified sequences</taxon>
        <taxon>metagenomes</taxon>
        <taxon>ecological metagenomes</taxon>
    </lineage>
</organism>
<dbReference type="Gene3D" id="2.60.120.620">
    <property type="entry name" value="q2cbj1_9rhob like domain"/>
    <property type="match status" value="1"/>
</dbReference>
<dbReference type="SUPFAM" id="SSF51197">
    <property type="entry name" value="Clavaminate synthase-like"/>
    <property type="match status" value="1"/>
</dbReference>
<proteinExistence type="predicted"/>